<keyword evidence="1" id="KW-0808">Transferase</keyword>
<accession>A0A6N9VIW8</accession>
<reference evidence="1 2" key="1">
    <citation type="submission" date="2020-01" db="EMBL/GenBank/DDBJ databases">
        <title>Insect and environment-associated Actinomycetes.</title>
        <authorList>
            <person name="Currrie C."/>
            <person name="Chevrette M."/>
            <person name="Carlson C."/>
            <person name="Stubbendieck R."/>
            <person name="Wendt-Pienkowski E."/>
        </authorList>
    </citation>
    <scope>NUCLEOTIDE SEQUENCE [LARGE SCALE GENOMIC DNA]</scope>
    <source>
        <strain evidence="1 2">SID14438</strain>
    </source>
</reference>
<dbReference type="RefSeq" id="WP_203680663.1">
    <property type="nucleotide sequence ID" value="NZ_JAAGME010001325.1"/>
</dbReference>
<sequence>LADVLVTDYSSIMFDYALLDRPLIHFAPDLDAYTADRGSYFDLRERAGGPVVDTQDELHEVLARLDEADPHWQAARARFAEEFGAYDTGGAAAAVVDTL</sequence>
<dbReference type="Gene3D" id="3.40.50.12580">
    <property type="match status" value="1"/>
</dbReference>
<proteinExistence type="predicted"/>
<gene>
    <name evidence="1" type="ORF">G3I39_31575</name>
</gene>
<dbReference type="PANTHER" id="PTHR37316">
    <property type="entry name" value="TEICHOIC ACID GLYCEROL-PHOSPHATE PRIMASE"/>
    <property type="match status" value="1"/>
</dbReference>
<dbReference type="AlphaFoldDB" id="A0A6N9VIW8"/>
<dbReference type="EMBL" id="JAAGME010001325">
    <property type="protein sequence ID" value="NEB71575.1"/>
    <property type="molecule type" value="Genomic_DNA"/>
</dbReference>
<dbReference type="GO" id="GO:0047355">
    <property type="term" value="F:CDP-glycerol glycerophosphotransferase activity"/>
    <property type="evidence" value="ECO:0007669"/>
    <property type="project" value="InterPro"/>
</dbReference>
<dbReference type="PANTHER" id="PTHR37316:SF3">
    <property type="entry name" value="TEICHOIC ACID GLYCEROL-PHOSPHATE TRANSFERASE"/>
    <property type="match status" value="1"/>
</dbReference>
<evidence type="ECO:0000313" key="1">
    <source>
        <dbReference type="EMBL" id="NEB71575.1"/>
    </source>
</evidence>
<dbReference type="InterPro" id="IPR051612">
    <property type="entry name" value="Teichoic_Acid_Biosynth"/>
</dbReference>
<protein>
    <submittedName>
        <fullName evidence="1">CDP-glycerol glycerophosphotransferase</fullName>
    </submittedName>
</protein>
<dbReference type="InterPro" id="IPR007554">
    <property type="entry name" value="Glycerophosphate_synth"/>
</dbReference>
<comment type="caution">
    <text evidence="1">The sequence shown here is derived from an EMBL/GenBank/DDBJ whole genome shotgun (WGS) entry which is preliminary data.</text>
</comment>
<dbReference type="GO" id="GO:0016020">
    <property type="term" value="C:membrane"/>
    <property type="evidence" value="ECO:0007669"/>
    <property type="project" value="InterPro"/>
</dbReference>
<evidence type="ECO:0000313" key="2">
    <source>
        <dbReference type="Proteomes" id="UP000471648"/>
    </source>
</evidence>
<dbReference type="InterPro" id="IPR043148">
    <property type="entry name" value="TagF_C"/>
</dbReference>
<dbReference type="Proteomes" id="UP000471648">
    <property type="component" value="Unassembled WGS sequence"/>
</dbReference>
<organism evidence="1 2">
    <name type="scientific">Streptomyces microflavus</name>
    <name type="common">Streptomyces lipmanii</name>
    <dbReference type="NCBI Taxonomy" id="1919"/>
    <lineage>
        <taxon>Bacteria</taxon>
        <taxon>Bacillati</taxon>
        <taxon>Actinomycetota</taxon>
        <taxon>Actinomycetes</taxon>
        <taxon>Kitasatosporales</taxon>
        <taxon>Streptomycetaceae</taxon>
        <taxon>Streptomyces</taxon>
    </lineage>
</organism>
<feature type="non-terminal residue" evidence="1">
    <location>
        <position position="1"/>
    </location>
</feature>
<name>A0A6N9VIW8_STRMI</name>
<dbReference type="Pfam" id="PF04464">
    <property type="entry name" value="Glyphos_transf"/>
    <property type="match status" value="1"/>
</dbReference>
<feature type="non-terminal residue" evidence="1">
    <location>
        <position position="99"/>
    </location>
</feature>